<reference evidence="1" key="1">
    <citation type="submission" date="2020-12" db="EMBL/GenBank/DDBJ databases">
        <authorList>
            <person name="Iha C."/>
        </authorList>
    </citation>
    <scope>NUCLEOTIDE SEQUENCE</scope>
</reference>
<protein>
    <submittedName>
        <fullName evidence="1">Uncharacterized protein</fullName>
    </submittedName>
</protein>
<organism evidence="1 2">
    <name type="scientific">Ostreobium quekettii</name>
    <dbReference type="NCBI Taxonomy" id="121088"/>
    <lineage>
        <taxon>Eukaryota</taxon>
        <taxon>Viridiplantae</taxon>
        <taxon>Chlorophyta</taxon>
        <taxon>core chlorophytes</taxon>
        <taxon>Ulvophyceae</taxon>
        <taxon>TCBD clade</taxon>
        <taxon>Bryopsidales</taxon>
        <taxon>Ostreobineae</taxon>
        <taxon>Ostreobiaceae</taxon>
        <taxon>Ostreobium</taxon>
    </lineage>
</organism>
<dbReference type="AlphaFoldDB" id="A0A8S1IR94"/>
<evidence type="ECO:0000313" key="1">
    <source>
        <dbReference type="EMBL" id="CAD7697749.1"/>
    </source>
</evidence>
<keyword evidence="2" id="KW-1185">Reference proteome</keyword>
<comment type="caution">
    <text evidence="1">The sequence shown here is derived from an EMBL/GenBank/DDBJ whole genome shotgun (WGS) entry which is preliminary data.</text>
</comment>
<accession>A0A8S1IR94</accession>
<dbReference type="EMBL" id="CAJHUC010000706">
    <property type="protein sequence ID" value="CAD7697749.1"/>
    <property type="molecule type" value="Genomic_DNA"/>
</dbReference>
<evidence type="ECO:0000313" key="2">
    <source>
        <dbReference type="Proteomes" id="UP000708148"/>
    </source>
</evidence>
<name>A0A8S1IR94_9CHLO</name>
<sequence>MYADCCHYSSFFPAVLAKIGQDRGRQDGVFVLSHSALLGGRRKALRQVIASAVWLPDGCCWRSAMLHYGSMLLMRPGCACSNGRPFNLGLCIAAFFMQT</sequence>
<proteinExistence type="predicted"/>
<dbReference type="Proteomes" id="UP000708148">
    <property type="component" value="Unassembled WGS sequence"/>
</dbReference>
<gene>
    <name evidence="1" type="ORF">OSTQU699_LOCUS3110</name>
</gene>